<feature type="repeat" description="ANK" evidence="6">
    <location>
        <begin position="966"/>
        <end position="998"/>
    </location>
</feature>
<evidence type="ECO:0000256" key="2">
    <source>
        <dbReference type="ARBA" id="ARBA00022737"/>
    </source>
</evidence>
<dbReference type="Pfam" id="PF24883">
    <property type="entry name" value="NPHP3_N"/>
    <property type="match status" value="1"/>
</dbReference>
<name>A0A9P6GV32_9PLEO</name>
<feature type="repeat" description="ANK" evidence="6">
    <location>
        <begin position="999"/>
        <end position="1031"/>
    </location>
</feature>
<dbReference type="InterPro" id="IPR056884">
    <property type="entry name" value="NPHP3-like_N"/>
</dbReference>
<feature type="domain" description="ZZ-type" evidence="9">
    <location>
        <begin position="1178"/>
        <end position="1241"/>
    </location>
</feature>
<feature type="compositionally biased region" description="Polar residues" evidence="8">
    <location>
        <begin position="1"/>
        <end position="16"/>
    </location>
</feature>
<keyword evidence="4" id="KW-0862">Zinc</keyword>
<dbReference type="Gene3D" id="1.25.40.20">
    <property type="entry name" value="Ankyrin repeat-containing domain"/>
    <property type="match status" value="3"/>
</dbReference>
<sequence length="1252" mass="139027">MSLFSWSKSSGQTVSSADPYHQAAEPAIQKSTQGSLRSKLRSHLRIPSRDPIKRNGSTSPSPATPTVEHGFDAKSAISQRTTIRLAQDRWEKALRSIDDEDVQKLHVNGADRITILKHISVDVEAKKQICVAKHWKYTKSNGEVVVLRDVFDKIAMWVERFKQIGDVVAQYDATNMSLPWAGIRLVLQVAVNDVQTFGAMAEGVEFVSDMVTRCAIIEDLYLQGTSEAKTQLEQAVVKLYTKILQYVLKARRYYSTSTAGSVELSPNHSFLHTDLFLRTFGVGNHPYSWNGSRRSSALGFESIHQYDKQVKESLEKIQDRINMLAIENRKLLYSILNDMGVVRMSAQVSDLHTSLQDSTQERVIQWLSNIPYLNHHRAKTKDCLPGSGNWLLKNSEFLHWKSSTAPAMIWLHGIPGSGKTTLVSSVIEHLKTLPGQQAMPVSYFYCTRDVAEPERSSPEEIMRCILEQLSSTGNSGRVKQPVIDAYKQKKKEAKGRAPEKLSLSETTDLILELLEDEPATIVIDALDECDPTLRPDLILALKMILVRSESLVKVFVSGRYDGDLASYFGDSSNIQIEEKDNKFDIDHFVRIRLEQAIKEKRLIKGKVSDQLKEKIIETLTAGAQGMFRWVSLQIQNLCDPGRIRYEGDVVTELGRLPQTLAESYDITHNTISCSGEASRAVAERTLKWLMCAQRPLKLRELYAAVSVDLDGRYPIPSMEDLLDSCCNLVVVDTELQVFRFAHSSVRDYLESRKEYNVCETHALALTRCLDLLTVAPGAKILTPTETIWNNNFRQYAIAYWPMHYRAVEHKKPKGRSFENILQTSRQFLFEDQNAVFVQWISAAKALSQTLHWDDPLKETLNAIFSSPPAPLFLACLFGLVSIIEALGDCEGTDWDQRNTMGNNALHIAAANGHDKVLEILLDRGANLESETTRTKTALHKAAEHGHRATVNVLLQRGADVAAEDDRGATALHEASAHGHEAVVVLLLENGADCAAIDNRGGTALHVAARHGHVNVIQRLINCGVDVMARDASQWTALHGASGRGHEAVVRLLLDNGADTAASDAHGGTALHWASGLGHEPVVRLLLKHGADISAKDENGDTALHVSAGRGHELVVRLLLGNGADVESRTIYGGTPLQRAVSKNRKTVEDVLRQYCKEHGIDITEESMSVSPAVLAAHSDHFFCDHCDGTIPHSNIYYHCNICDDGDFDLCSDCFEKGILCYGDSHRLSKLSRGETMAPSNIEADHEEPGVDT</sequence>
<protein>
    <submittedName>
        <fullName evidence="10">Ankyrin repeat protein</fullName>
    </submittedName>
</protein>
<feature type="compositionally biased region" description="Basic and acidic residues" evidence="8">
    <location>
        <begin position="1242"/>
        <end position="1252"/>
    </location>
</feature>
<dbReference type="PROSITE" id="PS50088">
    <property type="entry name" value="ANK_REPEAT"/>
    <property type="match status" value="7"/>
</dbReference>
<feature type="repeat" description="ANK" evidence="6">
    <location>
        <begin position="1065"/>
        <end position="1097"/>
    </location>
</feature>
<keyword evidence="11" id="KW-1185">Reference proteome</keyword>
<evidence type="ECO:0000313" key="10">
    <source>
        <dbReference type="EMBL" id="KAF9740719.1"/>
    </source>
</evidence>
<dbReference type="Pfam" id="PF24809">
    <property type="entry name" value="DUF7708"/>
    <property type="match status" value="1"/>
</dbReference>
<feature type="repeat" description="ANK" evidence="6">
    <location>
        <begin position="900"/>
        <end position="932"/>
    </location>
</feature>
<dbReference type="AlphaFoldDB" id="A0A9P6GV32"/>
<evidence type="ECO:0000256" key="5">
    <source>
        <dbReference type="ARBA" id="ARBA00023043"/>
    </source>
</evidence>
<dbReference type="SUPFAM" id="SSF48403">
    <property type="entry name" value="Ankyrin repeat"/>
    <property type="match status" value="1"/>
</dbReference>
<feature type="repeat" description="ANK" evidence="6">
    <location>
        <begin position="933"/>
        <end position="965"/>
    </location>
</feature>
<evidence type="ECO:0000259" key="9">
    <source>
        <dbReference type="PROSITE" id="PS50135"/>
    </source>
</evidence>
<dbReference type="SUPFAM" id="SSF57850">
    <property type="entry name" value="RING/U-box"/>
    <property type="match status" value="1"/>
</dbReference>
<dbReference type="Pfam" id="PF22939">
    <property type="entry name" value="WHD_GPIID"/>
    <property type="match status" value="1"/>
</dbReference>
<keyword evidence="5 6" id="KW-0040">ANK repeat</keyword>
<dbReference type="InterPro" id="IPR002110">
    <property type="entry name" value="Ankyrin_rpt"/>
</dbReference>
<feature type="region of interest" description="Disordered" evidence="8">
    <location>
        <begin position="1"/>
        <end position="72"/>
    </location>
</feature>
<dbReference type="InterPro" id="IPR043145">
    <property type="entry name" value="Znf_ZZ_sf"/>
</dbReference>
<dbReference type="Pfam" id="PF12796">
    <property type="entry name" value="Ank_2"/>
    <property type="match status" value="2"/>
</dbReference>
<dbReference type="InterPro" id="IPR054471">
    <property type="entry name" value="GPIID_WHD"/>
</dbReference>
<keyword evidence="3 7" id="KW-0863">Zinc-finger</keyword>
<dbReference type="InterPro" id="IPR000433">
    <property type="entry name" value="Znf_ZZ"/>
</dbReference>
<feature type="repeat" description="ANK" evidence="6">
    <location>
        <begin position="1098"/>
        <end position="1130"/>
    </location>
</feature>
<dbReference type="PANTHER" id="PTHR24171">
    <property type="entry name" value="ANKYRIN REPEAT DOMAIN-CONTAINING PROTEIN 39-RELATED"/>
    <property type="match status" value="1"/>
</dbReference>
<evidence type="ECO:0000256" key="4">
    <source>
        <dbReference type="ARBA" id="ARBA00022833"/>
    </source>
</evidence>
<evidence type="ECO:0000313" key="11">
    <source>
        <dbReference type="Proteomes" id="UP000756921"/>
    </source>
</evidence>
<dbReference type="GO" id="GO:0008270">
    <property type="term" value="F:zinc ion binding"/>
    <property type="evidence" value="ECO:0007669"/>
    <property type="project" value="UniProtKB-KW"/>
</dbReference>
<reference evidence="10" key="1">
    <citation type="journal article" date="2020" name="Mol. Plant Microbe Interact.">
        <title>Genome Sequence of the Biocontrol Agent Coniothyrium minitans strain Conio (IMI 134523).</title>
        <authorList>
            <person name="Patel D."/>
            <person name="Shittu T.A."/>
            <person name="Baroncelli R."/>
            <person name="Muthumeenakshi S."/>
            <person name="Osborne T.H."/>
            <person name="Janganan T.K."/>
            <person name="Sreenivasaprasad S."/>
        </authorList>
    </citation>
    <scope>NUCLEOTIDE SEQUENCE</scope>
    <source>
        <strain evidence="10">Conio</strain>
    </source>
</reference>
<dbReference type="InterPro" id="IPR036770">
    <property type="entry name" value="Ankyrin_rpt-contain_sf"/>
</dbReference>
<dbReference type="EMBL" id="WJXW01000001">
    <property type="protein sequence ID" value="KAF9740719.1"/>
    <property type="molecule type" value="Genomic_DNA"/>
</dbReference>
<feature type="repeat" description="ANK" evidence="6">
    <location>
        <begin position="1032"/>
        <end position="1064"/>
    </location>
</feature>
<dbReference type="InterPro" id="IPR056125">
    <property type="entry name" value="DUF7708"/>
</dbReference>
<dbReference type="Gene3D" id="3.40.50.300">
    <property type="entry name" value="P-loop containing nucleotide triphosphate hydrolases"/>
    <property type="match status" value="1"/>
</dbReference>
<evidence type="ECO:0000256" key="1">
    <source>
        <dbReference type="ARBA" id="ARBA00022723"/>
    </source>
</evidence>
<evidence type="ECO:0000256" key="7">
    <source>
        <dbReference type="PROSITE-ProRule" id="PRU00228"/>
    </source>
</evidence>
<evidence type="ECO:0000256" key="6">
    <source>
        <dbReference type="PROSITE-ProRule" id="PRU00023"/>
    </source>
</evidence>
<feature type="region of interest" description="Disordered" evidence="8">
    <location>
        <begin position="1232"/>
        <end position="1252"/>
    </location>
</feature>
<keyword evidence="1" id="KW-0479">Metal-binding</keyword>
<dbReference type="PROSITE" id="PS50297">
    <property type="entry name" value="ANK_REP_REGION"/>
    <property type="match status" value="7"/>
</dbReference>
<evidence type="ECO:0000256" key="3">
    <source>
        <dbReference type="ARBA" id="ARBA00022771"/>
    </source>
</evidence>
<dbReference type="SUPFAM" id="SSF52540">
    <property type="entry name" value="P-loop containing nucleoside triphosphate hydrolases"/>
    <property type="match status" value="1"/>
</dbReference>
<dbReference type="Gene3D" id="3.30.60.90">
    <property type="match status" value="1"/>
</dbReference>
<dbReference type="OrthoDB" id="3799220at2759"/>
<dbReference type="InterPro" id="IPR027417">
    <property type="entry name" value="P-loop_NTPase"/>
</dbReference>
<accession>A0A9P6GV32</accession>
<dbReference type="Pfam" id="PF00023">
    <property type="entry name" value="Ank"/>
    <property type="match status" value="2"/>
</dbReference>
<organism evidence="10 11">
    <name type="scientific">Paraphaeosphaeria minitans</name>
    <dbReference type="NCBI Taxonomy" id="565426"/>
    <lineage>
        <taxon>Eukaryota</taxon>
        <taxon>Fungi</taxon>
        <taxon>Dikarya</taxon>
        <taxon>Ascomycota</taxon>
        <taxon>Pezizomycotina</taxon>
        <taxon>Dothideomycetes</taxon>
        <taxon>Pleosporomycetidae</taxon>
        <taxon>Pleosporales</taxon>
        <taxon>Massarineae</taxon>
        <taxon>Didymosphaeriaceae</taxon>
        <taxon>Paraphaeosphaeria</taxon>
    </lineage>
</organism>
<comment type="caution">
    <text evidence="10">The sequence shown here is derived from an EMBL/GenBank/DDBJ whole genome shotgun (WGS) entry which is preliminary data.</text>
</comment>
<gene>
    <name evidence="10" type="ORF">PMIN01_00258</name>
</gene>
<dbReference type="Proteomes" id="UP000756921">
    <property type="component" value="Unassembled WGS sequence"/>
</dbReference>
<evidence type="ECO:0000256" key="8">
    <source>
        <dbReference type="SAM" id="MobiDB-lite"/>
    </source>
</evidence>
<dbReference type="SMART" id="SM00248">
    <property type="entry name" value="ANK"/>
    <property type="match status" value="7"/>
</dbReference>
<proteinExistence type="predicted"/>
<keyword evidence="2" id="KW-0677">Repeat</keyword>
<dbReference type="PRINTS" id="PR01415">
    <property type="entry name" value="ANKYRIN"/>
</dbReference>
<dbReference type="PROSITE" id="PS50135">
    <property type="entry name" value="ZF_ZZ_2"/>
    <property type="match status" value="1"/>
</dbReference>